<proteinExistence type="predicted"/>
<keyword evidence="5" id="KW-0547">Nucleotide-binding</keyword>
<protein>
    <recommendedName>
        <fullName evidence="2">histidine kinase</fullName>
        <ecNumber evidence="2">2.7.13.3</ecNumber>
    </recommendedName>
</protein>
<evidence type="ECO:0000256" key="7">
    <source>
        <dbReference type="ARBA" id="ARBA00022840"/>
    </source>
</evidence>
<dbReference type="InterPro" id="IPR003594">
    <property type="entry name" value="HATPase_dom"/>
</dbReference>
<dbReference type="PANTHER" id="PTHR41523">
    <property type="entry name" value="TWO-COMPONENT SYSTEM SENSOR PROTEIN"/>
    <property type="match status" value="1"/>
</dbReference>
<evidence type="ECO:0000313" key="9">
    <source>
        <dbReference type="EMBL" id="CAJ0892482.1"/>
    </source>
</evidence>
<evidence type="ECO:0000256" key="3">
    <source>
        <dbReference type="ARBA" id="ARBA00022553"/>
    </source>
</evidence>
<dbReference type="EC" id="2.7.13.3" evidence="2"/>
<organism evidence="9">
    <name type="scientific">freshwater sediment metagenome</name>
    <dbReference type="NCBI Taxonomy" id="556182"/>
    <lineage>
        <taxon>unclassified sequences</taxon>
        <taxon>metagenomes</taxon>
        <taxon>ecological metagenomes</taxon>
    </lineage>
</organism>
<evidence type="ECO:0000259" key="8">
    <source>
        <dbReference type="SMART" id="SM00387"/>
    </source>
</evidence>
<gene>
    <name evidence="9" type="ORF">AMST5_04224</name>
</gene>
<sequence>MQETLFAELQHRVANNLQLVVALLRHAQRNLRNPVVAAETLSAAEDRIMAMAQLHRRLNDGTAYDRGLEPLLREMIASAFRELPVTVRIDVSGASDLTIDQMTAMTLLVNEAALNAAKHVFSKGLGTRFEVSLAKDDNGRLHLNIKDDGPGMAQTTDTETGSLGMGIMEAFATQLGGSLEVGRISGTSLTVNFKTH</sequence>
<dbReference type="GO" id="GO:0005524">
    <property type="term" value="F:ATP binding"/>
    <property type="evidence" value="ECO:0007669"/>
    <property type="project" value="UniProtKB-KW"/>
</dbReference>
<evidence type="ECO:0000256" key="1">
    <source>
        <dbReference type="ARBA" id="ARBA00000085"/>
    </source>
</evidence>
<dbReference type="PANTHER" id="PTHR41523:SF8">
    <property type="entry name" value="ETHYLENE RESPONSE SENSOR PROTEIN"/>
    <property type="match status" value="1"/>
</dbReference>
<dbReference type="AlphaFoldDB" id="A0AA48M6U3"/>
<name>A0AA48M6U3_9ZZZZ</name>
<evidence type="ECO:0000256" key="4">
    <source>
        <dbReference type="ARBA" id="ARBA00022679"/>
    </source>
</evidence>
<dbReference type="Pfam" id="PF02518">
    <property type="entry name" value="HATPase_c"/>
    <property type="match status" value="1"/>
</dbReference>
<dbReference type="InterPro" id="IPR036890">
    <property type="entry name" value="HATPase_C_sf"/>
</dbReference>
<dbReference type="SUPFAM" id="SSF55874">
    <property type="entry name" value="ATPase domain of HSP90 chaperone/DNA topoisomerase II/histidine kinase"/>
    <property type="match status" value="1"/>
</dbReference>
<feature type="domain" description="Histidine kinase/HSP90-like ATPase" evidence="8">
    <location>
        <begin position="100"/>
        <end position="196"/>
    </location>
</feature>
<reference evidence="9" key="1">
    <citation type="submission" date="2023-07" db="EMBL/GenBank/DDBJ databases">
        <authorList>
            <person name="Pelsma A.J. K."/>
        </authorList>
    </citation>
    <scope>NUCLEOTIDE SEQUENCE</scope>
</reference>
<keyword evidence="3" id="KW-0597">Phosphoprotein</keyword>
<dbReference type="EMBL" id="OY288114">
    <property type="protein sequence ID" value="CAJ0892482.1"/>
    <property type="molecule type" value="Genomic_DNA"/>
</dbReference>
<keyword evidence="6" id="KW-0418">Kinase</keyword>
<dbReference type="Gene3D" id="3.30.565.10">
    <property type="entry name" value="Histidine kinase-like ATPase, C-terminal domain"/>
    <property type="match status" value="1"/>
</dbReference>
<keyword evidence="7" id="KW-0067">ATP-binding</keyword>
<dbReference type="Pfam" id="PF07568">
    <property type="entry name" value="HisKA_2"/>
    <property type="match status" value="1"/>
</dbReference>
<evidence type="ECO:0000256" key="6">
    <source>
        <dbReference type="ARBA" id="ARBA00022777"/>
    </source>
</evidence>
<evidence type="ECO:0000256" key="5">
    <source>
        <dbReference type="ARBA" id="ARBA00022741"/>
    </source>
</evidence>
<dbReference type="GO" id="GO:0004673">
    <property type="term" value="F:protein histidine kinase activity"/>
    <property type="evidence" value="ECO:0007669"/>
    <property type="project" value="UniProtKB-EC"/>
</dbReference>
<keyword evidence="4" id="KW-0808">Transferase</keyword>
<comment type="catalytic activity">
    <reaction evidence="1">
        <text>ATP + protein L-histidine = ADP + protein N-phospho-L-histidine.</text>
        <dbReference type="EC" id="2.7.13.3"/>
    </reaction>
</comment>
<evidence type="ECO:0000256" key="2">
    <source>
        <dbReference type="ARBA" id="ARBA00012438"/>
    </source>
</evidence>
<dbReference type="SMART" id="SM00387">
    <property type="entry name" value="HATPase_c"/>
    <property type="match status" value="1"/>
</dbReference>
<accession>A0AA48M6U3</accession>
<dbReference type="InterPro" id="IPR011495">
    <property type="entry name" value="Sig_transdc_His_kin_sub2_dim/P"/>
</dbReference>